<proteinExistence type="predicted"/>
<evidence type="ECO:0000256" key="1">
    <source>
        <dbReference type="SAM" id="MobiDB-lite"/>
    </source>
</evidence>
<sequence>MRRYIPLILLTMILCVACTSTKDNNDNRLESEENHAKDAMNSSIEIIADQLQTPWSIQKSGDVFYIAERPGSIVKIAEGGVDRQQVILKKELSTAPEAGMLGFVLAPNFPTSQVAYAYYTYVEEEEQFNRIVTLTFSDNKWLEQNLIMDRIKSGTYHHGGRLKIGPDGKLYATVGDATQPSLAQDVEALEGKILRINLDGTIPNDNPFPQSYIYSYGHRNPQGLTWSNDGTMYASEHGNAGNDEINIIEKGKNYGWPLIEGMEKEQGMITPLFTSGSSITWAPSGIAIVNDQLYVAALRGKAVLAFDINKNKHNELLSEFGRIRDVFVDEKFLYFISNNTDGRGNPQPQDDKLYRTPL</sequence>
<gene>
    <name evidence="4" type="primary">yliI</name>
    <name evidence="4" type="ORF">NCTC7582_03779</name>
</gene>
<feature type="region of interest" description="Disordered" evidence="1">
    <location>
        <begin position="339"/>
        <end position="358"/>
    </location>
</feature>
<keyword evidence="4" id="KW-0560">Oxidoreductase</keyword>
<dbReference type="RefSeq" id="WP_112118085.1">
    <property type="nucleotide sequence ID" value="NZ_UAQE01000004.1"/>
</dbReference>
<reference evidence="4 5" key="1">
    <citation type="submission" date="2018-06" db="EMBL/GenBank/DDBJ databases">
        <authorList>
            <consortium name="Pathogen Informatics"/>
            <person name="Doyle S."/>
        </authorList>
    </citation>
    <scope>NUCLEOTIDE SEQUENCE [LARGE SCALE GENOMIC DNA]</scope>
    <source>
        <strain evidence="4 5">NCTC7582</strain>
    </source>
</reference>
<dbReference type="GO" id="GO:0016491">
    <property type="term" value="F:oxidoreductase activity"/>
    <property type="evidence" value="ECO:0007669"/>
    <property type="project" value="UniProtKB-KW"/>
</dbReference>
<accession>A0A2X1BT44</accession>
<dbReference type="InterPro" id="IPR011041">
    <property type="entry name" value="Quinoprot_gluc/sorb_DH_b-prop"/>
</dbReference>
<organism evidence="4 5">
    <name type="scientific">Lysinibacillus capsici</name>
    <dbReference type="NCBI Taxonomy" id="2115968"/>
    <lineage>
        <taxon>Bacteria</taxon>
        <taxon>Bacillati</taxon>
        <taxon>Bacillota</taxon>
        <taxon>Bacilli</taxon>
        <taxon>Bacillales</taxon>
        <taxon>Bacillaceae</taxon>
        <taxon>Lysinibacillus</taxon>
    </lineage>
</organism>
<evidence type="ECO:0000313" key="4">
    <source>
        <dbReference type="EMBL" id="SPU37836.1"/>
    </source>
</evidence>
<dbReference type="InterPro" id="IPR011042">
    <property type="entry name" value="6-blade_b-propeller_TolB-like"/>
</dbReference>
<name>A0A2X1BT44_9BACI</name>
<dbReference type="AlphaFoldDB" id="A0A2X1BT44"/>
<dbReference type="SUPFAM" id="SSF50952">
    <property type="entry name" value="Soluble quinoprotein glucose dehydrogenase"/>
    <property type="match status" value="1"/>
</dbReference>
<dbReference type="Gene3D" id="2.120.10.30">
    <property type="entry name" value="TolB, C-terminal domain"/>
    <property type="match status" value="1"/>
</dbReference>
<dbReference type="Pfam" id="PF07995">
    <property type="entry name" value="GSDH"/>
    <property type="match status" value="1"/>
</dbReference>
<evidence type="ECO:0000256" key="2">
    <source>
        <dbReference type="SAM" id="SignalP"/>
    </source>
</evidence>
<feature type="compositionally biased region" description="Basic and acidic residues" evidence="1">
    <location>
        <begin position="349"/>
        <end position="358"/>
    </location>
</feature>
<protein>
    <submittedName>
        <fullName evidence="4">Glucose dehydrogenase</fullName>
        <ecNumber evidence="4">1.1.5.-</ecNumber>
    </submittedName>
</protein>
<dbReference type="EC" id="1.1.5.-" evidence="4"/>
<dbReference type="EMBL" id="UAQE01000004">
    <property type="protein sequence ID" value="SPU37836.1"/>
    <property type="molecule type" value="Genomic_DNA"/>
</dbReference>
<keyword evidence="2" id="KW-0732">Signal</keyword>
<evidence type="ECO:0000313" key="5">
    <source>
        <dbReference type="Proteomes" id="UP000251431"/>
    </source>
</evidence>
<feature type="domain" description="Glucose/Sorbosone dehydrogenase" evidence="3">
    <location>
        <begin position="51"/>
        <end position="343"/>
    </location>
</feature>
<feature type="chain" id="PRO_5039553626" evidence="2">
    <location>
        <begin position="23"/>
        <end position="358"/>
    </location>
</feature>
<evidence type="ECO:0000259" key="3">
    <source>
        <dbReference type="Pfam" id="PF07995"/>
    </source>
</evidence>
<dbReference type="Proteomes" id="UP000251431">
    <property type="component" value="Unassembled WGS sequence"/>
</dbReference>
<dbReference type="InterPro" id="IPR012938">
    <property type="entry name" value="Glc/Sorbosone_DH"/>
</dbReference>
<feature type="signal peptide" evidence="2">
    <location>
        <begin position="1"/>
        <end position="22"/>
    </location>
</feature>
<feature type="compositionally biased region" description="Polar residues" evidence="1">
    <location>
        <begin position="339"/>
        <end position="348"/>
    </location>
</feature>
<dbReference type="PANTHER" id="PTHR19328:SF13">
    <property type="entry name" value="HIPL1 PROTEIN"/>
    <property type="match status" value="1"/>
</dbReference>
<dbReference type="PANTHER" id="PTHR19328">
    <property type="entry name" value="HEDGEHOG-INTERACTING PROTEIN"/>
    <property type="match status" value="1"/>
</dbReference>